<reference evidence="9 10" key="1">
    <citation type="submission" date="2020-08" db="EMBL/GenBank/DDBJ databases">
        <title>A Genomic Blueprint of the Chicken Gut Microbiome.</title>
        <authorList>
            <person name="Gilroy R."/>
            <person name="Ravi A."/>
            <person name="Getino M."/>
            <person name="Pursley I."/>
            <person name="Horton D.L."/>
            <person name="Alikhan N.-F."/>
            <person name="Baker D."/>
            <person name="Gharbi K."/>
            <person name="Hall N."/>
            <person name="Watson M."/>
            <person name="Adriaenssens E.M."/>
            <person name="Foster-Nyarko E."/>
            <person name="Jarju S."/>
            <person name="Secka A."/>
            <person name="Antonio M."/>
            <person name="Oren A."/>
            <person name="Chaudhuri R."/>
            <person name="La Ragione R.M."/>
            <person name="Hildebrand F."/>
            <person name="Pallen M.J."/>
        </authorList>
    </citation>
    <scope>NUCLEOTIDE SEQUENCE [LARGE SCALE GENOMIC DNA]</scope>
    <source>
        <strain evidence="9 10">Sa2CUA1</strain>
    </source>
</reference>
<evidence type="ECO:0000256" key="4">
    <source>
        <dbReference type="ARBA" id="ARBA00022989"/>
    </source>
</evidence>
<feature type="transmembrane region" description="Helical" evidence="7">
    <location>
        <begin position="624"/>
        <end position="651"/>
    </location>
</feature>
<evidence type="ECO:0000256" key="2">
    <source>
        <dbReference type="ARBA" id="ARBA00022475"/>
    </source>
</evidence>
<evidence type="ECO:0000256" key="7">
    <source>
        <dbReference type="SAM" id="Phobius"/>
    </source>
</evidence>
<sequence>MNTVILKLAIAGSRSAYGRLAGIAGGVAVGVCLLLLLWGGANGLNARDDRGAWLRETGAPSVAFSTDTASSSPPADAATPAEVPVPIPLTTDVALMRSNPVEVFRDRLINRRDFAALDSTTVTIPGIGSPPKPGEYYASPALQRLIEATPRDELGDRYGTFAGTIDDSALPGPDSLIIVTGATETVLRESGIASLVTGFTTDPYGGNASSYTTVLALGAIAVFFPVLLLISIVTGLGAAQRRERFASLRLIGASPRVVARIAAAETAIPSLTGALIGVVLAVLLRPVAAQLQVNGTRMFVSDLTTGWVAGFSVVAVVVVASAFIAAHRTRRAGIGPLGVTQSAPEVPPRARRLLPLLAGLAAMILTAFLSRIANGLSAQLQTPLLLGGFVLILIGIVTAGPWLTLLVSRLGGQRARTAAAVIALNRIQRTPAATFRSVSGLVIAVFVVSVFAGASSVIETRPTRTAIPGLPHPASLNATISTGHTAADTTRTENRLERLPGIRNATIGYGAAAFTEAGAEREIYLRAKDAPSLGFTSIPKTDVVALDMSFLHSWTTPPVSLVPASATLDQLVPVTIMIETDGTPEAIDRARTALNTSGITATPASTPTDLELQSSTRLIHGLAVLAYLGMIIAVVIAGVSLAVGTASAVLDRKKVLGLMRLMGMPASTLRRIILAEAAVPLLTVLALSIGLGFLVAWLIVTGIDDSYKVTWPGNDYFLALGASLMLALAAVTATFGLIQRNTTPTATRFA</sequence>
<evidence type="ECO:0000256" key="5">
    <source>
        <dbReference type="ARBA" id="ARBA00023136"/>
    </source>
</evidence>
<feature type="transmembrane region" description="Helical" evidence="7">
    <location>
        <begin position="257"/>
        <end position="284"/>
    </location>
</feature>
<evidence type="ECO:0000313" key="9">
    <source>
        <dbReference type="EMBL" id="MBD7993914.1"/>
    </source>
</evidence>
<feature type="compositionally biased region" description="Low complexity" evidence="6">
    <location>
        <begin position="65"/>
        <end position="81"/>
    </location>
</feature>
<feature type="transmembrane region" description="Helical" evidence="7">
    <location>
        <begin position="20"/>
        <end position="41"/>
    </location>
</feature>
<evidence type="ECO:0000256" key="3">
    <source>
        <dbReference type="ARBA" id="ARBA00022692"/>
    </source>
</evidence>
<feature type="transmembrane region" description="Helical" evidence="7">
    <location>
        <begin position="716"/>
        <end position="738"/>
    </location>
</feature>
<feature type="region of interest" description="Disordered" evidence="6">
    <location>
        <begin position="63"/>
        <end position="82"/>
    </location>
</feature>
<dbReference type="Proteomes" id="UP000609874">
    <property type="component" value="Unassembled WGS sequence"/>
</dbReference>
<feature type="domain" description="ABC3 transporter permease C-terminal" evidence="8">
    <location>
        <begin position="629"/>
        <end position="734"/>
    </location>
</feature>
<feature type="transmembrane region" description="Helical" evidence="7">
    <location>
        <begin position="304"/>
        <end position="326"/>
    </location>
</feature>
<dbReference type="Pfam" id="PF02687">
    <property type="entry name" value="FtsX"/>
    <property type="match status" value="2"/>
</dbReference>
<dbReference type="InterPro" id="IPR003838">
    <property type="entry name" value="ABC3_permease_C"/>
</dbReference>
<name>A0ABR8UMX6_9MICC</name>
<comment type="caution">
    <text evidence="9">The sequence shown here is derived from an EMBL/GenBank/DDBJ whole genome shotgun (WGS) entry which is preliminary data.</text>
</comment>
<feature type="domain" description="ABC3 transporter permease C-terminal" evidence="8">
    <location>
        <begin position="221"/>
        <end position="331"/>
    </location>
</feature>
<keyword evidence="2" id="KW-1003">Cell membrane</keyword>
<gene>
    <name evidence="9" type="ORF">H9639_01190</name>
</gene>
<keyword evidence="4 7" id="KW-1133">Transmembrane helix</keyword>
<proteinExistence type="predicted"/>
<evidence type="ECO:0000256" key="1">
    <source>
        <dbReference type="ARBA" id="ARBA00004651"/>
    </source>
</evidence>
<comment type="subcellular location">
    <subcellularLocation>
        <location evidence="1">Cell membrane</location>
        <topology evidence="1">Multi-pass membrane protein</topology>
    </subcellularLocation>
</comment>
<feature type="transmembrane region" description="Helical" evidence="7">
    <location>
        <begin position="214"/>
        <end position="236"/>
    </location>
</feature>
<feature type="transmembrane region" description="Helical" evidence="7">
    <location>
        <begin position="438"/>
        <end position="458"/>
    </location>
</feature>
<feature type="transmembrane region" description="Helical" evidence="7">
    <location>
        <begin position="385"/>
        <end position="407"/>
    </location>
</feature>
<keyword evidence="10" id="KW-1185">Reference proteome</keyword>
<keyword evidence="5 7" id="KW-0472">Membrane</keyword>
<organism evidence="9 10">
    <name type="scientific">Arthrobacter gallicola</name>
    <dbReference type="NCBI Taxonomy" id="2762225"/>
    <lineage>
        <taxon>Bacteria</taxon>
        <taxon>Bacillati</taxon>
        <taxon>Actinomycetota</taxon>
        <taxon>Actinomycetes</taxon>
        <taxon>Micrococcales</taxon>
        <taxon>Micrococcaceae</taxon>
        <taxon>Arthrobacter</taxon>
    </lineage>
</organism>
<feature type="transmembrane region" description="Helical" evidence="7">
    <location>
        <begin position="353"/>
        <end position="373"/>
    </location>
</feature>
<accession>A0ABR8UMX6</accession>
<evidence type="ECO:0000259" key="8">
    <source>
        <dbReference type="Pfam" id="PF02687"/>
    </source>
</evidence>
<feature type="transmembrane region" description="Helical" evidence="7">
    <location>
        <begin position="672"/>
        <end position="700"/>
    </location>
</feature>
<dbReference type="EMBL" id="JACSQD010000001">
    <property type="protein sequence ID" value="MBD7993914.1"/>
    <property type="molecule type" value="Genomic_DNA"/>
</dbReference>
<evidence type="ECO:0000256" key="6">
    <source>
        <dbReference type="SAM" id="MobiDB-lite"/>
    </source>
</evidence>
<evidence type="ECO:0000313" key="10">
    <source>
        <dbReference type="Proteomes" id="UP000609874"/>
    </source>
</evidence>
<protein>
    <submittedName>
        <fullName evidence="9">ABC transporter permease</fullName>
    </submittedName>
</protein>
<keyword evidence="3 7" id="KW-0812">Transmembrane</keyword>